<feature type="transmembrane region" description="Helical" evidence="9">
    <location>
        <begin position="38"/>
        <end position="56"/>
    </location>
</feature>
<dbReference type="GO" id="GO:0022857">
    <property type="term" value="F:transmembrane transporter activity"/>
    <property type="evidence" value="ECO:0007669"/>
    <property type="project" value="UniProtKB-UniRule"/>
</dbReference>
<evidence type="ECO:0000259" key="11">
    <source>
        <dbReference type="Pfam" id="PF04290"/>
    </source>
</evidence>
<comment type="subcellular location">
    <subcellularLocation>
        <location evidence="1 9">Cell inner membrane</location>
        <topology evidence="1 9">Multi-pass membrane protein</topology>
    </subcellularLocation>
</comment>
<protein>
    <recommendedName>
        <fullName evidence="9">TRAP transporter small permease protein</fullName>
    </recommendedName>
</protein>
<dbReference type="PANTHER" id="PTHR35011">
    <property type="entry name" value="2,3-DIKETO-L-GULONATE TRAP TRANSPORTER SMALL PERMEASE PROTEIN YIAM"/>
    <property type="match status" value="1"/>
</dbReference>
<evidence type="ECO:0000256" key="10">
    <source>
        <dbReference type="SAM" id="MobiDB-lite"/>
    </source>
</evidence>
<organism evidence="12 13">
    <name type="scientific">Ramlibacter ginsenosidimutans</name>
    <dbReference type="NCBI Taxonomy" id="502333"/>
    <lineage>
        <taxon>Bacteria</taxon>
        <taxon>Pseudomonadati</taxon>
        <taxon>Pseudomonadota</taxon>
        <taxon>Betaproteobacteria</taxon>
        <taxon>Burkholderiales</taxon>
        <taxon>Comamonadaceae</taxon>
        <taxon>Ramlibacter</taxon>
    </lineage>
</organism>
<keyword evidence="6 9" id="KW-1133">Transmembrane helix</keyword>
<comment type="function">
    <text evidence="9">Part of the tripartite ATP-independent periplasmic (TRAP) transport system.</text>
</comment>
<proteinExistence type="inferred from homology"/>
<evidence type="ECO:0000256" key="9">
    <source>
        <dbReference type="RuleBase" id="RU369079"/>
    </source>
</evidence>
<evidence type="ECO:0000313" key="12">
    <source>
        <dbReference type="EMBL" id="MBK6004820.1"/>
    </source>
</evidence>
<evidence type="ECO:0000256" key="2">
    <source>
        <dbReference type="ARBA" id="ARBA00022448"/>
    </source>
</evidence>
<feature type="region of interest" description="Disordered" evidence="10">
    <location>
        <begin position="1"/>
        <end position="20"/>
    </location>
</feature>
<keyword evidence="2 9" id="KW-0813">Transport</keyword>
<evidence type="ECO:0000256" key="7">
    <source>
        <dbReference type="ARBA" id="ARBA00023136"/>
    </source>
</evidence>
<evidence type="ECO:0000256" key="6">
    <source>
        <dbReference type="ARBA" id="ARBA00022989"/>
    </source>
</evidence>
<sequence length="190" mass="20986">MSESLAPMQARHAAPTPRVPLLPGRMPGPLPIRMLGRVVDWAVIGMGAVMVVLVFSNVLLHVVDRDMAWTTELGEFLMVWVSFFGGAAATQRGGHMAITEFVNKLSPRARLRADFVLQAFSLVVVGSLMFYGWRLVQGNWGNELTVLEWPMAYQYMGMALGSTAMAVFLGFDLVQIARGVPRDERYPAES</sequence>
<keyword evidence="13" id="KW-1185">Reference proteome</keyword>
<feature type="transmembrane region" description="Helical" evidence="9">
    <location>
        <begin position="153"/>
        <end position="174"/>
    </location>
</feature>
<dbReference type="RefSeq" id="WP_201166198.1">
    <property type="nucleotide sequence ID" value="NZ_JAEPWM010000001.1"/>
</dbReference>
<comment type="similarity">
    <text evidence="8 9">Belongs to the TRAP transporter small permease family.</text>
</comment>
<dbReference type="Pfam" id="PF04290">
    <property type="entry name" value="DctQ"/>
    <property type="match status" value="1"/>
</dbReference>
<evidence type="ECO:0000256" key="8">
    <source>
        <dbReference type="ARBA" id="ARBA00038436"/>
    </source>
</evidence>
<dbReference type="Proteomes" id="UP000630528">
    <property type="component" value="Unassembled WGS sequence"/>
</dbReference>
<keyword evidence="3" id="KW-1003">Cell membrane</keyword>
<dbReference type="InterPro" id="IPR007387">
    <property type="entry name" value="TRAP_DctQ"/>
</dbReference>
<accession>A0A934WKP5</accession>
<dbReference type="PANTHER" id="PTHR35011:SF2">
    <property type="entry name" value="2,3-DIKETO-L-GULONATE TRAP TRANSPORTER SMALL PERMEASE PROTEIN YIAM"/>
    <property type="match status" value="1"/>
</dbReference>
<evidence type="ECO:0000256" key="4">
    <source>
        <dbReference type="ARBA" id="ARBA00022519"/>
    </source>
</evidence>
<evidence type="ECO:0000256" key="5">
    <source>
        <dbReference type="ARBA" id="ARBA00022692"/>
    </source>
</evidence>
<keyword evidence="4 9" id="KW-0997">Cell inner membrane</keyword>
<dbReference type="GO" id="GO:0015740">
    <property type="term" value="P:C4-dicarboxylate transport"/>
    <property type="evidence" value="ECO:0007669"/>
    <property type="project" value="TreeGrafter"/>
</dbReference>
<feature type="transmembrane region" description="Helical" evidence="9">
    <location>
        <begin position="115"/>
        <end position="133"/>
    </location>
</feature>
<gene>
    <name evidence="12" type="ORF">JJB11_01845</name>
</gene>
<dbReference type="EMBL" id="JAEPWM010000001">
    <property type="protein sequence ID" value="MBK6004820.1"/>
    <property type="molecule type" value="Genomic_DNA"/>
</dbReference>
<name>A0A934WKP5_9BURK</name>
<reference evidence="12" key="1">
    <citation type="journal article" date="2012" name="J. Microbiol. Biotechnol.">
        <title>Ramlibacter ginsenosidimutans sp. nov., with ginsenoside-converting activity.</title>
        <authorList>
            <person name="Wang L."/>
            <person name="An D.S."/>
            <person name="Kim S.G."/>
            <person name="Jin F.X."/>
            <person name="Kim S.C."/>
            <person name="Lee S.T."/>
            <person name="Im W.T."/>
        </authorList>
    </citation>
    <scope>NUCLEOTIDE SEQUENCE</scope>
    <source>
        <strain evidence="12">KACC 17527</strain>
    </source>
</reference>
<evidence type="ECO:0000313" key="13">
    <source>
        <dbReference type="Proteomes" id="UP000630528"/>
    </source>
</evidence>
<keyword evidence="7 9" id="KW-0472">Membrane</keyword>
<feature type="transmembrane region" description="Helical" evidence="9">
    <location>
        <begin position="76"/>
        <end position="94"/>
    </location>
</feature>
<comment type="subunit">
    <text evidence="9">The complex comprises the extracytoplasmic solute receptor protein and the two transmembrane proteins.</text>
</comment>
<comment type="caution">
    <text evidence="12">The sequence shown here is derived from an EMBL/GenBank/DDBJ whole genome shotgun (WGS) entry which is preliminary data.</text>
</comment>
<evidence type="ECO:0000256" key="3">
    <source>
        <dbReference type="ARBA" id="ARBA00022475"/>
    </source>
</evidence>
<keyword evidence="5 9" id="KW-0812">Transmembrane</keyword>
<reference evidence="12" key="2">
    <citation type="submission" date="2021-01" db="EMBL/GenBank/DDBJ databases">
        <authorList>
            <person name="Kang M."/>
        </authorList>
    </citation>
    <scope>NUCLEOTIDE SEQUENCE</scope>
    <source>
        <strain evidence="12">KACC 17527</strain>
    </source>
</reference>
<dbReference type="InterPro" id="IPR055348">
    <property type="entry name" value="DctQ"/>
</dbReference>
<feature type="domain" description="Tripartite ATP-independent periplasmic transporters DctQ component" evidence="11">
    <location>
        <begin position="50"/>
        <end position="178"/>
    </location>
</feature>
<dbReference type="GO" id="GO:0005886">
    <property type="term" value="C:plasma membrane"/>
    <property type="evidence" value="ECO:0007669"/>
    <property type="project" value="UniProtKB-SubCell"/>
</dbReference>
<dbReference type="AlphaFoldDB" id="A0A934WKP5"/>
<evidence type="ECO:0000256" key="1">
    <source>
        <dbReference type="ARBA" id="ARBA00004429"/>
    </source>
</evidence>